<comment type="caution">
    <text evidence="1">The sequence shown here is derived from an EMBL/GenBank/DDBJ whole genome shotgun (WGS) entry which is preliminary data.</text>
</comment>
<sequence>MFSAYFQKFLVLFLLILKRLLNFFIPILKQSFAAWSG</sequence>
<dbReference type="EMBL" id="NFEZ01000001">
    <property type="protein sequence ID" value="PLT47943.1"/>
    <property type="molecule type" value="Genomic_DNA"/>
</dbReference>
<dbReference type="Proteomes" id="UP000234789">
    <property type="component" value="Unassembled WGS sequence"/>
</dbReference>
<dbReference type="AlphaFoldDB" id="A0A2N5NC96"/>
<accession>A0A2N5NC96</accession>
<evidence type="ECO:0000313" key="2">
    <source>
        <dbReference type="Proteomes" id="UP000234789"/>
    </source>
</evidence>
<name>A0A2N5NC96_9BACL</name>
<organism evidence="1 2">
    <name type="scientific">Paenibacillus pasadenensis</name>
    <dbReference type="NCBI Taxonomy" id="217090"/>
    <lineage>
        <taxon>Bacteria</taxon>
        <taxon>Bacillati</taxon>
        <taxon>Bacillota</taxon>
        <taxon>Bacilli</taxon>
        <taxon>Bacillales</taxon>
        <taxon>Paenibacillaceae</taxon>
        <taxon>Paenibacillus</taxon>
    </lineage>
</organism>
<proteinExistence type="predicted"/>
<evidence type="ECO:0000313" key="1">
    <source>
        <dbReference type="EMBL" id="PLT47943.1"/>
    </source>
</evidence>
<protein>
    <submittedName>
        <fullName evidence="1">Uncharacterized protein</fullName>
    </submittedName>
</protein>
<gene>
    <name evidence="1" type="ORF">B8V81_0075</name>
</gene>
<reference evidence="1 2" key="1">
    <citation type="submission" date="2017-05" db="EMBL/GenBank/DDBJ databases">
        <title>Functional genome analysis of Paenibacillus pasadenensis strain R16: insights on endophytic life style and antifungal activity.</title>
        <authorList>
            <person name="Passera A."/>
            <person name="Marcolungo L."/>
            <person name="Casati P."/>
            <person name="Brasca M."/>
            <person name="Quaglino F."/>
            <person name="Delledonne M."/>
        </authorList>
    </citation>
    <scope>NUCLEOTIDE SEQUENCE [LARGE SCALE GENOMIC DNA]</scope>
    <source>
        <strain evidence="1 2">R16</strain>
    </source>
</reference>
<keyword evidence="2" id="KW-1185">Reference proteome</keyword>